<dbReference type="GO" id="GO:0051015">
    <property type="term" value="F:actin filament binding"/>
    <property type="evidence" value="ECO:0007669"/>
    <property type="project" value="TreeGrafter"/>
</dbReference>
<reference evidence="10 11" key="1">
    <citation type="journal article" date="2021" name="MBio">
        <title>A New Model Trypanosomatid, Novymonas esmeraldas: Genomic Perception of Its 'Candidatus Pandoraea novymonadis' Endosymbiont.</title>
        <authorList>
            <person name="Zakharova A."/>
            <person name="Saura A."/>
            <person name="Butenko A."/>
            <person name="Podesvova L."/>
            <person name="Warmusova S."/>
            <person name="Kostygov A.Y."/>
            <person name="Nenarokova A."/>
            <person name="Lukes J."/>
            <person name="Opperdoes F.R."/>
            <person name="Yurchenko V."/>
        </authorList>
    </citation>
    <scope>NUCLEOTIDE SEQUENCE [LARGE SCALE GENOMIC DNA]</scope>
    <source>
        <strain evidence="10 11">E262AT.01</strain>
    </source>
</reference>
<keyword evidence="11" id="KW-1185">Reference proteome</keyword>
<dbReference type="PROSITE" id="PS51263">
    <property type="entry name" value="ADF_H"/>
    <property type="match status" value="1"/>
</dbReference>
<evidence type="ECO:0000256" key="8">
    <source>
        <dbReference type="SAM" id="MobiDB-lite"/>
    </source>
</evidence>
<dbReference type="GO" id="GO:0030042">
    <property type="term" value="P:actin filament depolymerization"/>
    <property type="evidence" value="ECO:0007669"/>
    <property type="project" value="TreeGrafter"/>
</dbReference>
<proteinExistence type="inferred from homology"/>
<dbReference type="SUPFAM" id="SSF55753">
    <property type="entry name" value="Actin depolymerizing proteins"/>
    <property type="match status" value="2"/>
</dbReference>
<dbReference type="Pfam" id="PF00241">
    <property type="entry name" value="Cofilin_ADF"/>
    <property type="match status" value="2"/>
</dbReference>
<comment type="caution">
    <text evidence="10">The sequence shown here is derived from an EMBL/GenBank/DDBJ whole genome shotgun (WGS) entry which is preliminary data.</text>
</comment>
<protein>
    <submittedName>
        <fullName evidence="10">Twinfilin</fullName>
    </submittedName>
</protein>
<evidence type="ECO:0000313" key="11">
    <source>
        <dbReference type="Proteomes" id="UP001430356"/>
    </source>
</evidence>
<comment type="subunit">
    <text evidence="7">Interacts with G-actin; ADP-actin form.</text>
</comment>
<dbReference type="EMBL" id="JAECZO010000008">
    <property type="protein sequence ID" value="KAK7200744.1"/>
    <property type="molecule type" value="Genomic_DNA"/>
</dbReference>
<dbReference type="InterPro" id="IPR028458">
    <property type="entry name" value="Twinfilin"/>
</dbReference>
<dbReference type="PANTHER" id="PTHR13759:SF1">
    <property type="entry name" value="TWINFILIN"/>
    <property type="match status" value="1"/>
</dbReference>
<evidence type="ECO:0000256" key="1">
    <source>
        <dbReference type="ARBA" id="ARBA00004245"/>
    </source>
</evidence>
<comment type="similarity">
    <text evidence="2">Belongs to the actin-binding proteins ADF family. Twinfilin subfamily.</text>
</comment>
<evidence type="ECO:0000313" key="10">
    <source>
        <dbReference type="EMBL" id="KAK7200744.1"/>
    </source>
</evidence>
<gene>
    <name evidence="10" type="ORF">NESM_000132500</name>
</gene>
<dbReference type="GO" id="GO:0005737">
    <property type="term" value="C:cytoplasm"/>
    <property type="evidence" value="ECO:0007669"/>
    <property type="project" value="TreeGrafter"/>
</dbReference>
<feature type="region of interest" description="Disordered" evidence="8">
    <location>
        <begin position="294"/>
        <end position="332"/>
    </location>
</feature>
<keyword evidence="5" id="KW-0009">Actin-binding</keyword>
<dbReference type="AlphaFoldDB" id="A0AAW0F6B4"/>
<dbReference type="GO" id="GO:0003785">
    <property type="term" value="F:actin monomer binding"/>
    <property type="evidence" value="ECO:0007669"/>
    <property type="project" value="TreeGrafter"/>
</dbReference>
<dbReference type="GO" id="GO:0051016">
    <property type="term" value="P:barbed-end actin filament capping"/>
    <property type="evidence" value="ECO:0007669"/>
    <property type="project" value="TreeGrafter"/>
</dbReference>
<organism evidence="10 11">
    <name type="scientific">Novymonas esmeraldas</name>
    <dbReference type="NCBI Taxonomy" id="1808958"/>
    <lineage>
        <taxon>Eukaryota</taxon>
        <taxon>Discoba</taxon>
        <taxon>Euglenozoa</taxon>
        <taxon>Kinetoplastea</taxon>
        <taxon>Metakinetoplastina</taxon>
        <taxon>Trypanosomatida</taxon>
        <taxon>Trypanosomatidae</taxon>
        <taxon>Novymonas</taxon>
    </lineage>
</organism>
<dbReference type="Proteomes" id="UP001430356">
    <property type="component" value="Unassembled WGS sequence"/>
</dbReference>
<accession>A0AAW0F6B4</accession>
<evidence type="ECO:0000256" key="7">
    <source>
        <dbReference type="ARBA" id="ARBA00038532"/>
    </source>
</evidence>
<feature type="domain" description="ADF-H" evidence="9">
    <location>
        <begin position="168"/>
        <end position="301"/>
    </location>
</feature>
<dbReference type="SMART" id="SM00102">
    <property type="entry name" value="ADF"/>
    <property type="match status" value="1"/>
</dbReference>
<dbReference type="InterPro" id="IPR029006">
    <property type="entry name" value="ADF-H/Gelsolin-like_dom_sf"/>
</dbReference>
<evidence type="ECO:0000256" key="2">
    <source>
        <dbReference type="ARBA" id="ARBA00009557"/>
    </source>
</evidence>
<dbReference type="GO" id="GO:0005884">
    <property type="term" value="C:actin filament"/>
    <property type="evidence" value="ECO:0007669"/>
    <property type="project" value="TreeGrafter"/>
</dbReference>
<dbReference type="InterPro" id="IPR002108">
    <property type="entry name" value="ADF-H"/>
</dbReference>
<keyword evidence="3" id="KW-0963">Cytoplasm</keyword>
<keyword evidence="6" id="KW-0206">Cytoskeleton</keyword>
<sequence length="332" mass="35734">MLRIDFSIAPDAQAALEESGRPNTATAVVPIVIEKEVLRLLAPPVSSSGGGLEDSLKAARKVLETKSATAAFLVARTTPSTQYVVVYVSDAASAKDRILYSTGTSRVVGATPQAHKRTIQISSASELTQSLFDADSKKVREDLMTESERQQASIARMELAPQPVALPGVAIKMAAEADDMLEQFARGAVDVVTFKIVEEQLQLDQTLRQLNGDLDLVKDVLPEADPRFVLLRCTSAKTQRAENIMVYVCPPTCSPKIKIHYASSAAAFREQASRHEIKFAHKVETDTAATLAEDVRSASVPFPSGGGARGVQDESRPRPPASSAPKGHRMLI</sequence>
<name>A0AAW0F6B4_9TRYP</name>
<comment type="subcellular location">
    <subcellularLocation>
        <location evidence="1">Cytoplasm</location>
        <location evidence="1">Cytoskeleton</location>
    </subcellularLocation>
</comment>
<evidence type="ECO:0000256" key="6">
    <source>
        <dbReference type="ARBA" id="ARBA00023212"/>
    </source>
</evidence>
<evidence type="ECO:0000259" key="9">
    <source>
        <dbReference type="PROSITE" id="PS51263"/>
    </source>
</evidence>
<dbReference type="PANTHER" id="PTHR13759">
    <property type="entry name" value="TWINFILIN"/>
    <property type="match status" value="1"/>
</dbReference>
<keyword evidence="4" id="KW-0677">Repeat</keyword>
<dbReference type="Gene3D" id="3.40.20.10">
    <property type="entry name" value="Severin"/>
    <property type="match status" value="2"/>
</dbReference>
<evidence type="ECO:0000256" key="4">
    <source>
        <dbReference type="ARBA" id="ARBA00022737"/>
    </source>
</evidence>
<evidence type="ECO:0000256" key="5">
    <source>
        <dbReference type="ARBA" id="ARBA00023203"/>
    </source>
</evidence>
<evidence type="ECO:0000256" key="3">
    <source>
        <dbReference type="ARBA" id="ARBA00022490"/>
    </source>
</evidence>